<feature type="transmembrane region" description="Helical" evidence="1">
    <location>
        <begin position="6"/>
        <end position="28"/>
    </location>
</feature>
<keyword evidence="1" id="KW-0472">Membrane</keyword>
<organism evidence="2 3">
    <name type="scientific">Acinetobacter modestus</name>
    <dbReference type="NCBI Taxonomy" id="1776740"/>
    <lineage>
        <taxon>Bacteria</taxon>
        <taxon>Pseudomonadati</taxon>
        <taxon>Pseudomonadota</taxon>
        <taxon>Gammaproteobacteria</taxon>
        <taxon>Moraxellales</taxon>
        <taxon>Moraxellaceae</taxon>
        <taxon>Acinetobacter</taxon>
    </lineage>
</organism>
<sequence length="67" mass="7683">MSPLTVLLWLACAFLFISLIAVPCIFVYMNKQRKKSLKEYQAMRNSHRLTQHKINLDQNTKGTSQGG</sequence>
<keyword evidence="1" id="KW-0812">Transmembrane</keyword>
<dbReference type="AlphaFoldDB" id="N9LXB2"/>
<evidence type="ECO:0000256" key="1">
    <source>
        <dbReference type="SAM" id="Phobius"/>
    </source>
</evidence>
<gene>
    <name evidence="2" type="ORF">F900_01888</name>
</gene>
<dbReference type="RefSeq" id="WP_005216981.1">
    <property type="nucleotide sequence ID" value="NZ_KB850089.1"/>
</dbReference>
<reference evidence="2 3" key="1">
    <citation type="submission" date="2013-02" db="EMBL/GenBank/DDBJ databases">
        <title>The Genome Sequence of Acinetobacter sp. ANC 3862.</title>
        <authorList>
            <consortium name="The Broad Institute Genome Sequencing Platform"/>
            <consortium name="The Broad Institute Genome Sequencing Center for Infectious Disease"/>
            <person name="Cerqueira G."/>
            <person name="Feldgarden M."/>
            <person name="Courvalin P."/>
            <person name="Perichon B."/>
            <person name="Grillot-Courvalin C."/>
            <person name="Clermont D."/>
            <person name="Rocha E."/>
            <person name="Yoon E.-J."/>
            <person name="Nemec A."/>
            <person name="Walker B."/>
            <person name="Young S.K."/>
            <person name="Zeng Q."/>
            <person name="Gargeya S."/>
            <person name="Fitzgerald M."/>
            <person name="Haas B."/>
            <person name="Abouelleil A."/>
            <person name="Alvarado L."/>
            <person name="Arachchi H.M."/>
            <person name="Berlin A.M."/>
            <person name="Chapman S.B."/>
            <person name="Dewar J."/>
            <person name="Goldberg J."/>
            <person name="Griggs A."/>
            <person name="Gujja S."/>
            <person name="Hansen M."/>
            <person name="Howarth C."/>
            <person name="Imamovic A."/>
            <person name="Larimer J."/>
            <person name="McCowan C."/>
            <person name="Murphy C."/>
            <person name="Neiman D."/>
            <person name="Pearson M."/>
            <person name="Priest M."/>
            <person name="Roberts A."/>
            <person name="Saif S."/>
            <person name="Shea T."/>
            <person name="Sisk P."/>
            <person name="Sykes S."/>
            <person name="Wortman J."/>
            <person name="Nusbaum C."/>
            <person name="Birren B."/>
        </authorList>
    </citation>
    <scope>NUCLEOTIDE SEQUENCE [LARGE SCALE GENOMIC DNA]</scope>
    <source>
        <strain evidence="2 3">ANC 3862</strain>
    </source>
</reference>
<dbReference type="PATRIC" id="fig|1217705.3.peg.1836"/>
<dbReference type="Proteomes" id="UP000013248">
    <property type="component" value="Unassembled WGS sequence"/>
</dbReference>
<dbReference type="EMBL" id="APRP01000018">
    <property type="protein sequence ID" value="ENX00904.1"/>
    <property type="molecule type" value="Genomic_DNA"/>
</dbReference>
<proteinExistence type="predicted"/>
<comment type="caution">
    <text evidence="2">The sequence shown here is derived from an EMBL/GenBank/DDBJ whole genome shotgun (WGS) entry which is preliminary data.</text>
</comment>
<evidence type="ECO:0000313" key="2">
    <source>
        <dbReference type="EMBL" id="ENX00904.1"/>
    </source>
</evidence>
<accession>N9LXB2</accession>
<dbReference type="STRING" id="1217705.F900_01888"/>
<evidence type="ECO:0000313" key="3">
    <source>
        <dbReference type="Proteomes" id="UP000013248"/>
    </source>
</evidence>
<dbReference type="HOGENOM" id="CLU_2802638_0_0_6"/>
<protein>
    <submittedName>
        <fullName evidence="2">Uncharacterized protein</fullName>
    </submittedName>
</protein>
<keyword evidence="1" id="KW-1133">Transmembrane helix</keyword>
<name>N9LXB2_9GAMM</name>